<reference evidence="2 3" key="1">
    <citation type="submission" date="2021-07" db="EMBL/GenBank/DDBJ databases">
        <title>Actinomadura sp. PM05-2 isolated from lichen.</title>
        <authorList>
            <person name="Somphong A."/>
            <person name="Phongsopitanun W."/>
            <person name="Tanasupawat S."/>
            <person name="Peongsungnone V."/>
        </authorList>
    </citation>
    <scope>NUCLEOTIDE SEQUENCE [LARGE SCALE GENOMIC DNA]</scope>
    <source>
        <strain evidence="2 3">PM05-2</strain>
    </source>
</reference>
<evidence type="ECO:0000313" key="3">
    <source>
        <dbReference type="Proteomes" id="UP000774570"/>
    </source>
</evidence>
<accession>A0ABS7FXL9</accession>
<dbReference type="PROSITE" id="PS51257">
    <property type="entry name" value="PROKAR_LIPOPROTEIN"/>
    <property type="match status" value="1"/>
</dbReference>
<sequence>MRNTMIRAAVAVFACAFAGCACDPLSGHYSRRDPKGVGDEVSALSRELVPALGGRDVRGRGVYGFPCGNDYEKDYNREVAPLADDPRKVKYALYSIHFDAQVVLRDEQDRRALLAAVLRQVKNVGGWHPSEQKTMGGAPGGLSGEKDDVRLSVYDTGTPPRATLTVQLETDCFRHPNA</sequence>
<keyword evidence="3" id="KW-1185">Reference proteome</keyword>
<feature type="chain" id="PRO_5046818739" description="Lipoprotein" evidence="1">
    <location>
        <begin position="22"/>
        <end position="178"/>
    </location>
</feature>
<proteinExistence type="predicted"/>
<evidence type="ECO:0008006" key="4">
    <source>
        <dbReference type="Google" id="ProtNLM"/>
    </source>
</evidence>
<evidence type="ECO:0000256" key="1">
    <source>
        <dbReference type="SAM" id="SignalP"/>
    </source>
</evidence>
<dbReference type="EMBL" id="JAIBOA010000013">
    <property type="protein sequence ID" value="MBW8484900.1"/>
    <property type="molecule type" value="Genomic_DNA"/>
</dbReference>
<organism evidence="2 3">
    <name type="scientific">Actinomadura parmotrematis</name>
    <dbReference type="NCBI Taxonomy" id="2864039"/>
    <lineage>
        <taxon>Bacteria</taxon>
        <taxon>Bacillati</taxon>
        <taxon>Actinomycetota</taxon>
        <taxon>Actinomycetes</taxon>
        <taxon>Streptosporangiales</taxon>
        <taxon>Thermomonosporaceae</taxon>
        <taxon>Actinomadura</taxon>
    </lineage>
</organism>
<dbReference type="RefSeq" id="WP_220168128.1">
    <property type="nucleotide sequence ID" value="NZ_JAIBOA010000013.1"/>
</dbReference>
<evidence type="ECO:0000313" key="2">
    <source>
        <dbReference type="EMBL" id="MBW8484900.1"/>
    </source>
</evidence>
<keyword evidence="1" id="KW-0732">Signal</keyword>
<protein>
    <recommendedName>
        <fullName evidence="4">Lipoprotein</fullName>
    </recommendedName>
</protein>
<feature type="signal peptide" evidence="1">
    <location>
        <begin position="1"/>
        <end position="21"/>
    </location>
</feature>
<comment type="caution">
    <text evidence="2">The sequence shown here is derived from an EMBL/GenBank/DDBJ whole genome shotgun (WGS) entry which is preliminary data.</text>
</comment>
<name>A0ABS7FXL9_9ACTN</name>
<dbReference type="Proteomes" id="UP000774570">
    <property type="component" value="Unassembled WGS sequence"/>
</dbReference>
<gene>
    <name evidence="2" type="ORF">K1Y72_21130</name>
</gene>